<dbReference type="Pfam" id="PF24818">
    <property type="entry name" value="PH_TRF2_HOY1"/>
    <property type="match status" value="1"/>
</dbReference>
<protein>
    <recommendedName>
        <fullName evidence="8">Homeobox domain-containing protein</fullName>
    </recommendedName>
</protein>
<dbReference type="InterPro" id="IPR051000">
    <property type="entry name" value="Homeobox_DNA-bind_prot"/>
</dbReference>
<feature type="compositionally biased region" description="Basic and acidic residues" evidence="7">
    <location>
        <begin position="130"/>
        <end position="142"/>
    </location>
</feature>
<dbReference type="InterPro" id="IPR001356">
    <property type="entry name" value="HD"/>
</dbReference>
<feature type="region of interest" description="Disordered" evidence="7">
    <location>
        <begin position="330"/>
        <end position="436"/>
    </location>
</feature>
<evidence type="ECO:0000256" key="2">
    <source>
        <dbReference type="ARBA" id="ARBA00023125"/>
    </source>
</evidence>
<keyword evidence="2 5" id="KW-0238">DNA-binding</keyword>
<accession>A0A0D2MHA2</accession>
<feature type="compositionally biased region" description="Pro residues" evidence="7">
    <location>
        <begin position="424"/>
        <end position="434"/>
    </location>
</feature>
<feature type="compositionally biased region" description="Polar residues" evidence="7">
    <location>
        <begin position="476"/>
        <end position="485"/>
    </location>
</feature>
<dbReference type="GO" id="GO:0030154">
    <property type="term" value="P:cell differentiation"/>
    <property type="evidence" value="ECO:0007669"/>
    <property type="project" value="TreeGrafter"/>
</dbReference>
<feature type="compositionally biased region" description="Basic and acidic residues" evidence="7">
    <location>
        <begin position="369"/>
        <end position="382"/>
    </location>
</feature>
<evidence type="ECO:0000313" key="9">
    <source>
        <dbReference type="EMBL" id="KJA23018.1"/>
    </source>
</evidence>
<dbReference type="Pfam" id="PF00046">
    <property type="entry name" value="Homeodomain"/>
    <property type="match status" value="1"/>
</dbReference>
<evidence type="ECO:0000259" key="8">
    <source>
        <dbReference type="PROSITE" id="PS50071"/>
    </source>
</evidence>
<evidence type="ECO:0000256" key="7">
    <source>
        <dbReference type="SAM" id="MobiDB-lite"/>
    </source>
</evidence>
<dbReference type="SMART" id="SM00389">
    <property type="entry name" value="HOX"/>
    <property type="match status" value="1"/>
</dbReference>
<dbReference type="CDD" id="cd00086">
    <property type="entry name" value="homeodomain"/>
    <property type="match status" value="1"/>
</dbReference>
<sequence>MDMAQHDMFTPYSRASLGVDSMGSQTDDESSNPSPAADSPRNPFPKNTGIDGKLQDRNASPSGLPDAAAKPEKEKRKRSRVTPEQLVHLERFFVIDRSPTAARRRDISELLGMQERQTQIWFQNRRAKAKLQDSKSGTRDAEASPDSSTSLPPARHDTTVQKLIHEDEPVSIIPCTDLTVGNWRRISSPGDVHDLVAYVCDTKRCLNWFIHSGGYGFKMEIPFHTVTNTEYKMIGPHTGIASFVLSQPPVFYLENVGSPLSDDPPVRTWKRCSDWTEGHQASKVLRHTVLGSDAELVFLLRNLPANSGTSSIPLRANAYRADCVSTSPMELQPPPLAGLGGANTPYADSEMKSRPGSADVRKRSPYSLPDERYAAAHGDLHPPPHSAPPGPFSRNGFMRPIHPSTTPNFDSGVYSNYPGVHQAPEPPSYSPVPPGGGLYNRPYAAQPQPYFDESPRGMQPFQQDVDDMSPRISQPRDYSNPSPTGFPQKYHPEMHRDRQQLPPPHQGALSGLPGMMYTQANNNMYSC</sequence>
<dbReference type="STRING" id="945553.A0A0D2MHA2"/>
<evidence type="ECO:0000256" key="5">
    <source>
        <dbReference type="PROSITE-ProRule" id="PRU00108"/>
    </source>
</evidence>
<evidence type="ECO:0000256" key="3">
    <source>
        <dbReference type="ARBA" id="ARBA00023155"/>
    </source>
</evidence>
<feature type="region of interest" description="Disordered" evidence="7">
    <location>
        <begin position="1"/>
        <end position="82"/>
    </location>
</feature>
<feature type="region of interest" description="Disordered" evidence="7">
    <location>
        <begin position="125"/>
        <end position="155"/>
    </location>
</feature>
<feature type="compositionally biased region" description="Basic and acidic residues" evidence="7">
    <location>
        <begin position="490"/>
        <end position="499"/>
    </location>
</feature>
<dbReference type="GO" id="GO:0006357">
    <property type="term" value="P:regulation of transcription by RNA polymerase II"/>
    <property type="evidence" value="ECO:0007669"/>
    <property type="project" value="TreeGrafter"/>
</dbReference>
<gene>
    <name evidence="9" type="ORF">HYPSUDRAFT_612848</name>
</gene>
<keyword evidence="3 5" id="KW-0371">Homeobox</keyword>
<proteinExistence type="predicted"/>
<evidence type="ECO:0000256" key="4">
    <source>
        <dbReference type="ARBA" id="ARBA00023242"/>
    </source>
</evidence>
<keyword evidence="4 5" id="KW-0539">Nucleus</keyword>
<evidence type="ECO:0000256" key="6">
    <source>
        <dbReference type="RuleBase" id="RU000682"/>
    </source>
</evidence>
<dbReference type="Gene3D" id="1.10.10.60">
    <property type="entry name" value="Homeodomain-like"/>
    <property type="match status" value="1"/>
</dbReference>
<feature type="domain" description="Homeobox" evidence="8">
    <location>
        <begin position="72"/>
        <end position="132"/>
    </location>
</feature>
<dbReference type="OrthoDB" id="6159439at2759"/>
<dbReference type="EMBL" id="KN817546">
    <property type="protein sequence ID" value="KJA23018.1"/>
    <property type="molecule type" value="Genomic_DNA"/>
</dbReference>
<dbReference type="GO" id="GO:0000978">
    <property type="term" value="F:RNA polymerase II cis-regulatory region sequence-specific DNA binding"/>
    <property type="evidence" value="ECO:0007669"/>
    <property type="project" value="TreeGrafter"/>
</dbReference>
<reference evidence="10" key="1">
    <citation type="submission" date="2014-04" db="EMBL/GenBank/DDBJ databases">
        <title>Evolutionary Origins and Diversification of the Mycorrhizal Mutualists.</title>
        <authorList>
            <consortium name="DOE Joint Genome Institute"/>
            <consortium name="Mycorrhizal Genomics Consortium"/>
            <person name="Kohler A."/>
            <person name="Kuo A."/>
            <person name="Nagy L.G."/>
            <person name="Floudas D."/>
            <person name="Copeland A."/>
            <person name="Barry K.W."/>
            <person name="Cichocki N."/>
            <person name="Veneault-Fourrey C."/>
            <person name="LaButti K."/>
            <person name="Lindquist E.A."/>
            <person name="Lipzen A."/>
            <person name="Lundell T."/>
            <person name="Morin E."/>
            <person name="Murat C."/>
            <person name="Riley R."/>
            <person name="Ohm R."/>
            <person name="Sun H."/>
            <person name="Tunlid A."/>
            <person name="Henrissat B."/>
            <person name="Grigoriev I.V."/>
            <person name="Hibbett D.S."/>
            <person name="Martin F."/>
        </authorList>
    </citation>
    <scope>NUCLEOTIDE SEQUENCE [LARGE SCALE GENOMIC DNA]</scope>
    <source>
        <strain evidence="10">FD-334 SS-4</strain>
    </source>
</reference>
<evidence type="ECO:0000256" key="1">
    <source>
        <dbReference type="ARBA" id="ARBA00004123"/>
    </source>
</evidence>
<dbReference type="GO" id="GO:0005634">
    <property type="term" value="C:nucleus"/>
    <property type="evidence" value="ECO:0007669"/>
    <property type="project" value="UniProtKB-SubCell"/>
</dbReference>
<feature type="DNA-binding region" description="Homeobox" evidence="5">
    <location>
        <begin position="74"/>
        <end position="133"/>
    </location>
</feature>
<dbReference type="Proteomes" id="UP000054270">
    <property type="component" value="Unassembled WGS sequence"/>
</dbReference>
<dbReference type="PROSITE" id="PS50071">
    <property type="entry name" value="HOMEOBOX_2"/>
    <property type="match status" value="1"/>
</dbReference>
<dbReference type="PANTHER" id="PTHR24324">
    <property type="entry name" value="HOMEOBOX PROTEIN HHEX"/>
    <property type="match status" value="1"/>
</dbReference>
<organism evidence="9 10">
    <name type="scientific">Hypholoma sublateritium (strain FD-334 SS-4)</name>
    <dbReference type="NCBI Taxonomy" id="945553"/>
    <lineage>
        <taxon>Eukaryota</taxon>
        <taxon>Fungi</taxon>
        <taxon>Dikarya</taxon>
        <taxon>Basidiomycota</taxon>
        <taxon>Agaricomycotina</taxon>
        <taxon>Agaricomycetes</taxon>
        <taxon>Agaricomycetidae</taxon>
        <taxon>Agaricales</taxon>
        <taxon>Agaricineae</taxon>
        <taxon>Strophariaceae</taxon>
        <taxon>Hypholoma</taxon>
    </lineage>
</organism>
<evidence type="ECO:0000313" key="10">
    <source>
        <dbReference type="Proteomes" id="UP000054270"/>
    </source>
</evidence>
<dbReference type="AlphaFoldDB" id="A0A0D2MHA2"/>
<feature type="region of interest" description="Disordered" evidence="7">
    <location>
        <begin position="460"/>
        <end position="507"/>
    </location>
</feature>
<keyword evidence="10" id="KW-1185">Reference proteome</keyword>
<name>A0A0D2MHA2_HYPSF</name>
<dbReference type="SUPFAM" id="SSF46689">
    <property type="entry name" value="Homeodomain-like"/>
    <property type="match status" value="1"/>
</dbReference>
<dbReference type="PANTHER" id="PTHR24324:SF5">
    <property type="entry name" value="HEMATOPOIETICALLY-EXPRESSED HOMEOBOX PROTEIN HHEX"/>
    <property type="match status" value="1"/>
</dbReference>
<comment type="subcellular location">
    <subcellularLocation>
        <location evidence="1 5 6">Nucleus</location>
    </subcellularLocation>
</comment>
<dbReference type="InterPro" id="IPR009057">
    <property type="entry name" value="Homeodomain-like_sf"/>
</dbReference>
<dbReference type="InterPro" id="IPR057939">
    <property type="entry name" value="TRF2_HOY1_PH"/>
</dbReference>